<feature type="region of interest" description="Disordered" evidence="4">
    <location>
        <begin position="665"/>
        <end position="701"/>
    </location>
</feature>
<dbReference type="OMA" id="ANITQFY"/>
<dbReference type="RefSeq" id="XP_001015327.1">
    <property type="nucleotide sequence ID" value="XM_001015327.1"/>
</dbReference>
<dbReference type="SMART" id="SM00365">
    <property type="entry name" value="LRR_SD22"/>
    <property type="match status" value="4"/>
</dbReference>
<gene>
    <name evidence="5" type="ORF">TTHERM_00641090</name>
</gene>
<dbReference type="OrthoDB" id="7451790at2759"/>
<dbReference type="KEGG" id="tet:TTHERM_00641090"/>
<dbReference type="GeneID" id="7831641"/>
<evidence type="ECO:0000313" key="5">
    <source>
        <dbReference type="EMBL" id="EAR95082.1"/>
    </source>
</evidence>
<accession>Q23F23</accession>
<keyword evidence="1" id="KW-0433">Leucine-rich repeat</keyword>
<evidence type="ECO:0000256" key="1">
    <source>
        <dbReference type="ARBA" id="ARBA00022614"/>
    </source>
</evidence>
<proteinExistence type="predicted"/>
<reference evidence="6" key="1">
    <citation type="journal article" date="2006" name="PLoS Biol.">
        <title>Macronuclear genome sequence of the ciliate Tetrahymena thermophila, a model eukaryote.</title>
        <authorList>
            <person name="Eisen J.A."/>
            <person name="Coyne R.S."/>
            <person name="Wu M."/>
            <person name="Wu D."/>
            <person name="Thiagarajan M."/>
            <person name="Wortman J.R."/>
            <person name="Badger J.H."/>
            <person name="Ren Q."/>
            <person name="Amedeo P."/>
            <person name="Jones K.M."/>
            <person name="Tallon L.J."/>
            <person name="Delcher A.L."/>
            <person name="Salzberg S.L."/>
            <person name="Silva J.C."/>
            <person name="Haas B.J."/>
            <person name="Majoros W.H."/>
            <person name="Farzad M."/>
            <person name="Carlton J.M."/>
            <person name="Smith R.K. Jr."/>
            <person name="Garg J."/>
            <person name="Pearlman R.E."/>
            <person name="Karrer K.M."/>
            <person name="Sun L."/>
            <person name="Manning G."/>
            <person name="Elde N.C."/>
            <person name="Turkewitz A.P."/>
            <person name="Asai D.J."/>
            <person name="Wilkes D.E."/>
            <person name="Wang Y."/>
            <person name="Cai H."/>
            <person name="Collins K."/>
            <person name="Stewart B.A."/>
            <person name="Lee S.R."/>
            <person name="Wilamowska K."/>
            <person name="Weinberg Z."/>
            <person name="Ruzzo W.L."/>
            <person name="Wloga D."/>
            <person name="Gaertig J."/>
            <person name="Frankel J."/>
            <person name="Tsao C.-C."/>
            <person name="Gorovsky M.A."/>
            <person name="Keeling P.J."/>
            <person name="Waller R.F."/>
            <person name="Patron N.J."/>
            <person name="Cherry J.M."/>
            <person name="Stover N.A."/>
            <person name="Krieger C.J."/>
            <person name="del Toro C."/>
            <person name="Ryder H.F."/>
            <person name="Williamson S.C."/>
            <person name="Barbeau R.A."/>
            <person name="Hamilton E.P."/>
            <person name="Orias E."/>
        </authorList>
    </citation>
    <scope>NUCLEOTIDE SEQUENCE [LARGE SCALE GENOMIC DNA]</scope>
    <source>
        <strain evidence="6">SB210</strain>
    </source>
</reference>
<dbReference type="EMBL" id="GG662707">
    <property type="protein sequence ID" value="EAR95082.1"/>
    <property type="molecule type" value="Genomic_DNA"/>
</dbReference>
<feature type="coiled-coil region" evidence="3">
    <location>
        <begin position="217"/>
        <end position="287"/>
    </location>
</feature>
<sequence length="758" mass="89897">MSIKEISKELIKAFTTNNKRLSKLDLSKNQIKVIQNLNELKHLQILNLADNQIEQIDGLQDLALLQEINLRHNLITQVKNLKNLKYLEVLDLSFNRLNDIKDLQELKHNKNLKELNVQGNANITQFYDYKDQIKKMIPQIQKIDGQFVNQQYLQSVSQEVIEQQSIETYKNIISTLQSQVQTQNPLALEQWRNKCFELLQREKIMNYRFNQLELSYSKDQETLKQNLKEQVDRNEKLSQDLLLKQEEILQIQERLEQTKQMFDNQMKNNVLAIYNQFEKQMNLLQEQFNAQIKSQQKRFFALEGTILQQKTKIMQQKKSASSDFIEFKQSLKSIIKAHAQKDILADISSEEFVNEIERIIRDSLIQLGQNQFKSSSSSSRFEIKQLEEEISSLNQQKKNLQTLLQEQEETLQKINRNNEQKLKELLEELEFKTRKVKEQNQNIYELEQKLDKETQEKQNSKQRLNELIENSNIEVKRKIDEATSKLKSRIDELEKENFRLASGLNEKDLEASQFIENINKKLQQAELEKVNEISALENKLRIETEKKNMFSNQCNDMMRIINMKENKIRAIKDEQRLLQEKLNQTMNHELVYNQTGFNNMNNRANLSHNDIYSNYQQQLINQNQRTLQNQNKQNMNNNQYDFKNYHGSTNPLLNQTDIQYNYKQKLQQQNQQQQQSSQEDWSPIQNKGNLSYNPARQPFKQTNKNQEINNFTTNKANMILNDLSIIQNEHPGADTLEDELKKLEQNELFAQEILNDNI</sequence>
<dbReference type="InterPro" id="IPR032675">
    <property type="entry name" value="LRR_dom_sf"/>
</dbReference>
<dbReference type="InParanoid" id="Q23F23"/>
<evidence type="ECO:0000313" key="6">
    <source>
        <dbReference type="Proteomes" id="UP000009168"/>
    </source>
</evidence>
<keyword evidence="6" id="KW-1185">Reference proteome</keyword>
<feature type="coiled-coil region" evidence="3">
    <location>
        <begin position="376"/>
        <end position="584"/>
    </location>
</feature>
<evidence type="ECO:0000256" key="3">
    <source>
        <dbReference type="SAM" id="Coils"/>
    </source>
</evidence>
<dbReference type="PROSITE" id="PS51450">
    <property type="entry name" value="LRR"/>
    <property type="match status" value="4"/>
</dbReference>
<dbReference type="eggNOG" id="KOG0531">
    <property type="taxonomic scope" value="Eukaryota"/>
</dbReference>
<keyword evidence="3" id="KW-0175">Coiled coil</keyword>
<dbReference type="InterPro" id="IPR001611">
    <property type="entry name" value="Leu-rich_rpt"/>
</dbReference>
<dbReference type="GO" id="GO:0005737">
    <property type="term" value="C:cytoplasm"/>
    <property type="evidence" value="ECO:0007669"/>
    <property type="project" value="TreeGrafter"/>
</dbReference>
<dbReference type="STRING" id="312017.Q23F23"/>
<dbReference type="Proteomes" id="UP000009168">
    <property type="component" value="Unassembled WGS sequence"/>
</dbReference>
<feature type="compositionally biased region" description="Low complexity" evidence="4">
    <location>
        <begin position="665"/>
        <end position="678"/>
    </location>
</feature>
<dbReference type="Pfam" id="PF12799">
    <property type="entry name" value="LRR_4"/>
    <property type="match status" value="1"/>
</dbReference>
<evidence type="ECO:0000256" key="2">
    <source>
        <dbReference type="ARBA" id="ARBA00022737"/>
    </source>
</evidence>
<dbReference type="PANTHER" id="PTHR15454">
    <property type="entry name" value="NISCHARIN RELATED"/>
    <property type="match status" value="1"/>
</dbReference>
<evidence type="ECO:0000256" key="4">
    <source>
        <dbReference type="SAM" id="MobiDB-lite"/>
    </source>
</evidence>
<feature type="region of interest" description="Disordered" evidence="4">
    <location>
        <begin position="634"/>
        <end position="653"/>
    </location>
</feature>
<keyword evidence="2" id="KW-0677">Repeat</keyword>
<dbReference type="HOGENOM" id="CLU_367838_0_0_1"/>
<dbReference type="Gene3D" id="3.80.10.10">
    <property type="entry name" value="Ribonuclease Inhibitor"/>
    <property type="match status" value="1"/>
</dbReference>
<dbReference type="AlphaFoldDB" id="Q23F23"/>
<organism evidence="5 6">
    <name type="scientific">Tetrahymena thermophila (strain SB210)</name>
    <dbReference type="NCBI Taxonomy" id="312017"/>
    <lineage>
        <taxon>Eukaryota</taxon>
        <taxon>Sar</taxon>
        <taxon>Alveolata</taxon>
        <taxon>Ciliophora</taxon>
        <taxon>Intramacronucleata</taxon>
        <taxon>Oligohymenophorea</taxon>
        <taxon>Hymenostomatida</taxon>
        <taxon>Tetrahymenina</taxon>
        <taxon>Tetrahymenidae</taxon>
        <taxon>Tetrahymena</taxon>
    </lineage>
</organism>
<name>Q23F23_TETTS</name>
<protein>
    <submittedName>
        <fullName evidence="5">Uncharacterized protein</fullName>
    </submittedName>
</protein>
<dbReference type="InterPro" id="IPR025875">
    <property type="entry name" value="Leu-rich_rpt_4"/>
</dbReference>
<feature type="compositionally biased region" description="Polar residues" evidence="4">
    <location>
        <begin position="679"/>
        <end position="701"/>
    </location>
</feature>
<dbReference type="SUPFAM" id="SSF52058">
    <property type="entry name" value="L domain-like"/>
    <property type="match status" value="1"/>
</dbReference>